<feature type="domain" description="Phosphatidic acid phosphatase type 2/haloperoxidase" evidence="3">
    <location>
        <begin position="65"/>
        <end position="170"/>
    </location>
</feature>
<evidence type="ECO:0000256" key="1">
    <source>
        <dbReference type="SAM" id="MobiDB-lite"/>
    </source>
</evidence>
<dbReference type="STRING" id="671143.DAMO_1636"/>
<protein>
    <submittedName>
        <fullName evidence="4">Putative Membrane-associated phospholipid phosphatase</fullName>
    </submittedName>
</protein>
<keyword evidence="2" id="KW-0812">Transmembrane</keyword>
<dbReference type="KEGG" id="mox:DAMO_1636"/>
<dbReference type="PANTHER" id="PTHR14969:SF13">
    <property type="entry name" value="AT30094P"/>
    <property type="match status" value="1"/>
</dbReference>
<reference evidence="4 5" key="1">
    <citation type="journal article" date="2010" name="Nature">
        <title>Nitrite-driven anaerobic methane oxidation by oxygenic bacteria.</title>
        <authorList>
            <person name="Ettwig K.F."/>
            <person name="Butler M.K."/>
            <person name="Le Paslier D."/>
            <person name="Pelletier E."/>
            <person name="Mangenot S."/>
            <person name="Kuypers M.M.M."/>
            <person name="Schreiber F."/>
            <person name="Dutilh B.E."/>
            <person name="Zedelius J."/>
            <person name="de Beer D."/>
            <person name="Gloerich J."/>
            <person name="Wessels H.J.C.T."/>
            <person name="van Allen T."/>
            <person name="Luesken F."/>
            <person name="Wu M."/>
            <person name="van de Pas-Schoonen K.T."/>
            <person name="Op den Camp H.J.M."/>
            <person name="Janssen-Megens E.M."/>
            <person name="Francoijs K-J."/>
            <person name="Stunnenberg H."/>
            <person name="Weissenbach J."/>
            <person name="Jetten M.S.M."/>
            <person name="Strous M."/>
        </authorList>
    </citation>
    <scope>NUCLEOTIDE SEQUENCE [LARGE SCALE GENOMIC DNA]</scope>
</reference>
<evidence type="ECO:0000313" key="5">
    <source>
        <dbReference type="Proteomes" id="UP000006898"/>
    </source>
</evidence>
<dbReference type="Pfam" id="PF01569">
    <property type="entry name" value="PAP2"/>
    <property type="match status" value="1"/>
</dbReference>
<proteinExistence type="predicted"/>
<dbReference type="HOGENOM" id="CLU_072573_10_0_0"/>
<organism evidence="4 5">
    <name type="scientific">Methylomirabilis oxygeniifera</name>
    <dbReference type="NCBI Taxonomy" id="671143"/>
    <lineage>
        <taxon>Bacteria</taxon>
        <taxon>Candidatus Methylomirabilota</taxon>
        <taxon>Candidatus Methylomirabilia</taxon>
        <taxon>Candidatus Methylomirabilales</taxon>
        <taxon>Candidatus Methylomirabilaceae</taxon>
        <taxon>Candidatus Methylomirabilis</taxon>
    </lineage>
</organism>
<gene>
    <name evidence="4" type="ORF">DAMO_1636</name>
</gene>
<feature type="region of interest" description="Disordered" evidence="1">
    <location>
        <begin position="184"/>
        <end position="203"/>
    </location>
</feature>
<accession>D5MG13</accession>
<dbReference type="SMART" id="SM00014">
    <property type="entry name" value="acidPPc"/>
    <property type="match status" value="1"/>
</dbReference>
<feature type="transmembrane region" description="Helical" evidence="2">
    <location>
        <begin position="155"/>
        <end position="173"/>
    </location>
</feature>
<feature type="transmembrane region" description="Helical" evidence="2">
    <location>
        <begin position="131"/>
        <end position="149"/>
    </location>
</feature>
<dbReference type="AlphaFoldDB" id="D5MG13"/>
<feature type="transmembrane region" description="Helical" evidence="2">
    <location>
        <begin position="41"/>
        <end position="57"/>
    </location>
</feature>
<evidence type="ECO:0000259" key="3">
    <source>
        <dbReference type="SMART" id="SM00014"/>
    </source>
</evidence>
<name>D5MG13_METO1</name>
<dbReference type="Gene3D" id="1.20.144.10">
    <property type="entry name" value="Phosphatidic acid phosphatase type 2/haloperoxidase"/>
    <property type="match status" value="1"/>
</dbReference>
<keyword evidence="2" id="KW-0472">Membrane</keyword>
<keyword evidence="2" id="KW-1133">Transmembrane helix</keyword>
<dbReference type="PANTHER" id="PTHR14969">
    <property type="entry name" value="SPHINGOSINE-1-PHOSPHATE PHOSPHOHYDROLASE"/>
    <property type="match status" value="1"/>
</dbReference>
<dbReference type="InterPro" id="IPR036938">
    <property type="entry name" value="PAP2/HPO_sf"/>
</dbReference>
<sequence>MSISLWLERLRGWDEAGFYLINRSLQNPFFDLLMPFVSNKWNFALPVAVLLGYILLFRPKRDRIIALSTIAVILLTDETSQLLKDLFERTRPFHPLRDITRPVSFSFPSNHASNMFALAVFLSYNYSRSGWLCFPVAALVGYSRIYVGSHYPFDVLGGALWGVMVGLLGAVAVRRLMRMAGARHTSPAGDEKDRPAGEPETFQ</sequence>
<dbReference type="InterPro" id="IPR000326">
    <property type="entry name" value="PAP2/HPO"/>
</dbReference>
<dbReference type="eggNOG" id="COG0671">
    <property type="taxonomic scope" value="Bacteria"/>
</dbReference>
<dbReference type="SUPFAM" id="SSF48317">
    <property type="entry name" value="Acid phosphatase/Vanadium-dependent haloperoxidase"/>
    <property type="match status" value="1"/>
</dbReference>
<dbReference type="EMBL" id="FP565575">
    <property type="protein sequence ID" value="CBE68694.1"/>
    <property type="molecule type" value="Genomic_DNA"/>
</dbReference>
<evidence type="ECO:0000313" key="4">
    <source>
        <dbReference type="EMBL" id="CBE68694.1"/>
    </source>
</evidence>
<dbReference type="Proteomes" id="UP000006898">
    <property type="component" value="Chromosome"/>
</dbReference>
<evidence type="ECO:0000256" key="2">
    <source>
        <dbReference type="SAM" id="Phobius"/>
    </source>
</evidence>